<evidence type="ECO:0000256" key="1">
    <source>
        <dbReference type="ARBA" id="ARBA00022741"/>
    </source>
</evidence>
<dbReference type="SUPFAM" id="SSF52540">
    <property type="entry name" value="P-loop containing nucleoside triphosphate hydrolases"/>
    <property type="match status" value="1"/>
</dbReference>
<name>A0A2V0P517_9CHLO</name>
<comment type="caution">
    <text evidence="6">Lacks conserved residue(s) required for the propagation of feature annotation.</text>
</comment>
<keyword evidence="4" id="KW-0505">Motor protein</keyword>
<keyword evidence="1" id="KW-0547">Nucleotide-binding</keyword>
<dbReference type="AlphaFoldDB" id="A0A2V0P517"/>
<dbReference type="EMBL" id="BDRX01000058">
    <property type="protein sequence ID" value="GBF94946.1"/>
    <property type="molecule type" value="Genomic_DNA"/>
</dbReference>
<gene>
    <name evidence="8" type="ORF">Rsub_07447</name>
</gene>
<comment type="caution">
    <text evidence="8">The sequence shown here is derived from an EMBL/GenBank/DDBJ whole genome shotgun (WGS) entry which is preliminary data.</text>
</comment>
<dbReference type="STRING" id="307507.A0A2V0P517"/>
<dbReference type="GO" id="GO:0016459">
    <property type="term" value="C:myosin complex"/>
    <property type="evidence" value="ECO:0007669"/>
    <property type="project" value="UniProtKB-KW"/>
</dbReference>
<dbReference type="InterPro" id="IPR001609">
    <property type="entry name" value="Myosin_head_motor_dom-like"/>
</dbReference>
<dbReference type="Proteomes" id="UP000247498">
    <property type="component" value="Unassembled WGS sequence"/>
</dbReference>
<evidence type="ECO:0000256" key="6">
    <source>
        <dbReference type="PROSITE-ProRule" id="PRU00782"/>
    </source>
</evidence>
<comment type="similarity">
    <text evidence="6">Belongs to the TRAFAC class myosin-kinesin ATPase superfamily. Myosin family.</text>
</comment>
<reference evidence="8 9" key="1">
    <citation type="journal article" date="2018" name="Sci. Rep.">
        <title>Raphidocelis subcapitata (=Pseudokirchneriella subcapitata) provides an insight into genome evolution and environmental adaptations in the Sphaeropleales.</title>
        <authorList>
            <person name="Suzuki S."/>
            <person name="Yamaguchi H."/>
            <person name="Nakajima N."/>
            <person name="Kawachi M."/>
        </authorList>
    </citation>
    <scope>NUCLEOTIDE SEQUENCE [LARGE SCALE GENOMIC DNA]</scope>
    <source>
        <strain evidence="8 9">NIES-35</strain>
    </source>
</reference>
<sequence>MAEGIDWTKVEWTDNSACLDAIDALPPRGLGVLAVLDSQCKFPKASDDTFVTALRDALATNSIFGTDPRHPDQFLLRHYAGPVAYSAAGFLEKNKDTLSPDLVQAMRTSGSWLLAHIGGVLADESEGRRGGGTVSSRFSSQLRELLAMLDVTGLHFVRCIKPNAALVPSTFANDLVLSQLRCCGVLEVARVSRAGFPTRYPHAAFVERYRVMLPKEQQAALDMDGGRGVREAVKALLDAFGVKEGQYEIGHTKVFFRPAPAGGTALPRRGRRAHQ</sequence>
<evidence type="ECO:0000256" key="4">
    <source>
        <dbReference type="ARBA" id="ARBA00023175"/>
    </source>
</evidence>
<evidence type="ECO:0000259" key="7">
    <source>
        <dbReference type="PROSITE" id="PS51456"/>
    </source>
</evidence>
<evidence type="ECO:0000256" key="5">
    <source>
        <dbReference type="ARBA" id="ARBA00023203"/>
    </source>
</evidence>
<dbReference type="GO" id="GO:0000146">
    <property type="term" value="F:microfilament motor activity"/>
    <property type="evidence" value="ECO:0007669"/>
    <property type="project" value="TreeGrafter"/>
</dbReference>
<dbReference type="OrthoDB" id="6108017at2759"/>
<evidence type="ECO:0000313" key="8">
    <source>
        <dbReference type="EMBL" id="GBF94946.1"/>
    </source>
</evidence>
<dbReference type="Pfam" id="PF00063">
    <property type="entry name" value="Myosin_head"/>
    <property type="match status" value="1"/>
</dbReference>
<keyword evidence="5 6" id="KW-0009">Actin-binding</keyword>
<feature type="region of interest" description="Actin-binding" evidence="6">
    <location>
        <begin position="142"/>
        <end position="164"/>
    </location>
</feature>
<dbReference type="PROSITE" id="PS51456">
    <property type="entry name" value="MYOSIN_MOTOR"/>
    <property type="match status" value="1"/>
</dbReference>
<evidence type="ECO:0000256" key="2">
    <source>
        <dbReference type="ARBA" id="ARBA00022840"/>
    </source>
</evidence>
<dbReference type="GO" id="GO:0005737">
    <property type="term" value="C:cytoplasm"/>
    <property type="evidence" value="ECO:0007669"/>
    <property type="project" value="TreeGrafter"/>
</dbReference>
<dbReference type="GO" id="GO:0005524">
    <property type="term" value="F:ATP binding"/>
    <property type="evidence" value="ECO:0007669"/>
    <property type="project" value="UniProtKB-KW"/>
</dbReference>
<dbReference type="Gene3D" id="3.40.850.10">
    <property type="entry name" value="Kinesin motor domain"/>
    <property type="match status" value="1"/>
</dbReference>
<dbReference type="GO" id="GO:0051015">
    <property type="term" value="F:actin filament binding"/>
    <property type="evidence" value="ECO:0007669"/>
    <property type="project" value="TreeGrafter"/>
</dbReference>
<dbReference type="InParanoid" id="A0A2V0P517"/>
<proteinExistence type="inferred from homology"/>
<dbReference type="InterPro" id="IPR027417">
    <property type="entry name" value="P-loop_NTPase"/>
</dbReference>
<feature type="domain" description="Myosin motor" evidence="7">
    <location>
        <begin position="1"/>
        <end position="269"/>
    </location>
</feature>
<dbReference type="SMART" id="SM00242">
    <property type="entry name" value="MYSc"/>
    <property type="match status" value="1"/>
</dbReference>
<organism evidence="8 9">
    <name type="scientific">Raphidocelis subcapitata</name>
    <dbReference type="NCBI Taxonomy" id="307507"/>
    <lineage>
        <taxon>Eukaryota</taxon>
        <taxon>Viridiplantae</taxon>
        <taxon>Chlorophyta</taxon>
        <taxon>core chlorophytes</taxon>
        <taxon>Chlorophyceae</taxon>
        <taxon>CS clade</taxon>
        <taxon>Sphaeropleales</taxon>
        <taxon>Selenastraceae</taxon>
        <taxon>Raphidocelis</taxon>
    </lineage>
</organism>
<keyword evidence="9" id="KW-1185">Reference proteome</keyword>
<accession>A0A2V0P517</accession>
<dbReference type="GO" id="GO:0007015">
    <property type="term" value="P:actin filament organization"/>
    <property type="evidence" value="ECO:0007669"/>
    <property type="project" value="TreeGrafter"/>
</dbReference>
<dbReference type="GO" id="GO:0016020">
    <property type="term" value="C:membrane"/>
    <property type="evidence" value="ECO:0007669"/>
    <property type="project" value="TreeGrafter"/>
</dbReference>
<evidence type="ECO:0000313" key="9">
    <source>
        <dbReference type="Proteomes" id="UP000247498"/>
    </source>
</evidence>
<evidence type="ECO:0000256" key="3">
    <source>
        <dbReference type="ARBA" id="ARBA00023123"/>
    </source>
</evidence>
<dbReference type="InterPro" id="IPR036961">
    <property type="entry name" value="Kinesin_motor_dom_sf"/>
</dbReference>
<keyword evidence="3 6" id="KW-0518">Myosin</keyword>
<protein>
    <submittedName>
        <fullName evidence="8">Myosin-2 heavy chain</fullName>
    </submittedName>
</protein>
<dbReference type="Gene3D" id="3.30.70.1590">
    <property type="match status" value="1"/>
</dbReference>
<dbReference type="PANTHER" id="PTHR13140:SF706">
    <property type="entry name" value="DILUTE CLASS UNCONVENTIONAL MYOSIN, ISOFORM C"/>
    <property type="match status" value="1"/>
</dbReference>
<dbReference type="Gene3D" id="1.20.58.530">
    <property type="match status" value="1"/>
</dbReference>
<dbReference type="PANTHER" id="PTHR13140">
    <property type="entry name" value="MYOSIN"/>
    <property type="match status" value="1"/>
</dbReference>
<keyword evidence="2" id="KW-0067">ATP-binding</keyword>